<dbReference type="InterPro" id="IPR041657">
    <property type="entry name" value="HTH_17"/>
</dbReference>
<protein>
    <submittedName>
        <fullName evidence="2">Excisionase family DNA binding protein</fullName>
    </submittedName>
</protein>
<name>A0A4V3GS60_9GAMM</name>
<dbReference type="Gene3D" id="1.10.260.40">
    <property type="entry name" value="lambda repressor-like DNA-binding domains"/>
    <property type="match status" value="1"/>
</dbReference>
<dbReference type="RefSeq" id="WP_134021488.1">
    <property type="nucleotide sequence ID" value="NZ_SOEC01000035.1"/>
</dbReference>
<dbReference type="InterPro" id="IPR010982">
    <property type="entry name" value="Lambda_DNA-bd_dom_sf"/>
</dbReference>
<feature type="domain" description="Helix-turn-helix" evidence="1">
    <location>
        <begin position="8"/>
        <end position="54"/>
    </location>
</feature>
<proteinExistence type="predicted"/>
<comment type="caution">
    <text evidence="2">The sequence shown here is derived from an EMBL/GenBank/DDBJ whole genome shotgun (WGS) entry which is preliminary data.</text>
</comment>
<dbReference type="InterPro" id="IPR010093">
    <property type="entry name" value="SinI_DNA-bd"/>
</dbReference>
<evidence type="ECO:0000313" key="3">
    <source>
        <dbReference type="Proteomes" id="UP000294489"/>
    </source>
</evidence>
<evidence type="ECO:0000259" key="1">
    <source>
        <dbReference type="Pfam" id="PF12728"/>
    </source>
</evidence>
<evidence type="ECO:0000313" key="2">
    <source>
        <dbReference type="EMBL" id="TDX21603.1"/>
    </source>
</evidence>
<dbReference type="NCBIfam" id="TIGR01764">
    <property type="entry name" value="excise"/>
    <property type="match status" value="1"/>
</dbReference>
<dbReference type="AlphaFoldDB" id="A0A4V3GS60"/>
<dbReference type="GO" id="GO:0003677">
    <property type="term" value="F:DNA binding"/>
    <property type="evidence" value="ECO:0007669"/>
    <property type="project" value="InterPro"/>
</dbReference>
<dbReference type="OrthoDB" id="5459819at2"/>
<sequence length="61" mass="6910">MEKPTFKSTEEAAAAWGVTRATVNNWINRGQLPDAVKFGHKWRIPTDTVDRIAREGLELTQ</sequence>
<dbReference type="Proteomes" id="UP000294489">
    <property type="component" value="Unassembled WGS sequence"/>
</dbReference>
<organism evidence="2 3">
    <name type="scientific">Modicisalibacter xianhensis</name>
    <dbReference type="NCBI Taxonomy" id="442341"/>
    <lineage>
        <taxon>Bacteria</taxon>
        <taxon>Pseudomonadati</taxon>
        <taxon>Pseudomonadota</taxon>
        <taxon>Gammaproteobacteria</taxon>
        <taxon>Oceanospirillales</taxon>
        <taxon>Halomonadaceae</taxon>
        <taxon>Modicisalibacter</taxon>
    </lineage>
</organism>
<dbReference type="Pfam" id="PF12728">
    <property type="entry name" value="HTH_17"/>
    <property type="match status" value="1"/>
</dbReference>
<reference evidence="2 3" key="1">
    <citation type="submission" date="2019-03" db="EMBL/GenBank/DDBJ databases">
        <title>Freshwater and sediment microbial communities from various areas in North America, analyzing microbe dynamics in response to fracking.</title>
        <authorList>
            <person name="Lamendella R."/>
        </authorList>
    </citation>
    <scope>NUCLEOTIDE SEQUENCE [LARGE SCALE GENOMIC DNA]</scope>
    <source>
        <strain evidence="2 3">6_TX</strain>
    </source>
</reference>
<accession>A0A4V3GS60</accession>
<dbReference type="EMBL" id="SOEC01000035">
    <property type="protein sequence ID" value="TDX21603.1"/>
    <property type="molecule type" value="Genomic_DNA"/>
</dbReference>
<gene>
    <name evidence="2" type="ORF">DFO67_13513</name>
</gene>
<dbReference type="SUPFAM" id="SSF46955">
    <property type="entry name" value="Putative DNA-binding domain"/>
    <property type="match status" value="1"/>
</dbReference>
<dbReference type="InterPro" id="IPR009061">
    <property type="entry name" value="DNA-bd_dom_put_sf"/>
</dbReference>